<reference evidence="3" key="1">
    <citation type="journal article" date="2019" name="Int. J. Syst. Evol. Microbiol.">
        <title>The Global Catalogue of Microorganisms (GCM) 10K type strain sequencing project: providing services to taxonomists for standard genome sequencing and annotation.</title>
        <authorList>
            <consortium name="The Broad Institute Genomics Platform"/>
            <consortium name="The Broad Institute Genome Sequencing Center for Infectious Disease"/>
            <person name="Wu L."/>
            <person name="Ma J."/>
        </authorList>
    </citation>
    <scope>NUCLEOTIDE SEQUENCE [LARGE SCALE GENOMIC DNA]</scope>
    <source>
        <strain evidence="3">CCUG 49452</strain>
    </source>
</reference>
<gene>
    <name evidence="2" type="ORF">ACFO6X_01800</name>
</gene>
<protein>
    <submittedName>
        <fullName evidence="2">Uncharacterized protein</fullName>
    </submittedName>
</protein>
<keyword evidence="3" id="KW-1185">Reference proteome</keyword>
<evidence type="ECO:0000313" key="2">
    <source>
        <dbReference type="EMBL" id="MFC4787728.1"/>
    </source>
</evidence>
<sequence length="453" mass="49493">MHNRLIPPPRRHQLVVSLSPGCLHVLHFRRGWLGWKQTHTHQTPLPEGDDYLQKVQSALKECSQQWQIPASSDVHWVLAGDIMGVLAPTPATASAEVGSLLPFAPSNVLTQTTHFGQGTEKSLLWIHKDWVAEIERITAACGLQAVELFSRAQLFQPLSSQAKGQICMVLEGDKGQPHSLHIFAPDGAILRSRIVEPAALAEGLGGLLKIELASLPEGTVGHKEGAVGLWASTDCLPVGNDWHHPTQPLPAQSEATLLEQLWRSPYGGIVLQATHQYLVQKINFWSMVWGVVGLVGLAGMLWHDGKLERQIEQAHESLRKEAPKVEAAKLLKAKTLWMADVVQAVQAQEKESLTLPPLPQVLAVFPPAPAALLYLRLDAHKVLMAGTGDEAAVQWLHEHPLPEYQPFTEMPVPDFLASQQDITIHLQTEKQATPAQVPAEATPATAPAKAAQP</sequence>
<dbReference type="RefSeq" id="WP_382429446.1">
    <property type="nucleotide sequence ID" value="NZ_JBHSHJ010000001.1"/>
</dbReference>
<feature type="region of interest" description="Disordered" evidence="1">
    <location>
        <begin position="428"/>
        <end position="453"/>
    </location>
</feature>
<proteinExistence type="predicted"/>
<feature type="compositionally biased region" description="Low complexity" evidence="1">
    <location>
        <begin position="431"/>
        <end position="453"/>
    </location>
</feature>
<organism evidence="2 3">
    <name type="scientific">Giesbergeria sinuosa</name>
    <dbReference type="NCBI Taxonomy" id="80883"/>
    <lineage>
        <taxon>Bacteria</taxon>
        <taxon>Pseudomonadati</taxon>
        <taxon>Pseudomonadota</taxon>
        <taxon>Betaproteobacteria</taxon>
        <taxon>Burkholderiales</taxon>
        <taxon>Comamonadaceae</taxon>
        <taxon>Giesbergeria</taxon>
    </lineage>
</organism>
<evidence type="ECO:0000256" key="1">
    <source>
        <dbReference type="SAM" id="MobiDB-lite"/>
    </source>
</evidence>
<comment type="caution">
    <text evidence="2">The sequence shown here is derived from an EMBL/GenBank/DDBJ whole genome shotgun (WGS) entry which is preliminary data.</text>
</comment>
<evidence type="ECO:0000313" key="3">
    <source>
        <dbReference type="Proteomes" id="UP001596001"/>
    </source>
</evidence>
<dbReference type="EMBL" id="JBHSHJ010000001">
    <property type="protein sequence ID" value="MFC4787728.1"/>
    <property type="molecule type" value="Genomic_DNA"/>
</dbReference>
<accession>A0ABV9Q9J8</accession>
<dbReference type="Proteomes" id="UP001596001">
    <property type="component" value="Unassembled WGS sequence"/>
</dbReference>
<name>A0ABV9Q9J8_9BURK</name>